<evidence type="ECO:0000313" key="2">
    <source>
        <dbReference type="Proteomes" id="UP000838748"/>
    </source>
</evidence>
<reference evidence="1" key="1">
    <citation type="submission" date="2021-11" db="EMBL/GenBank/DDBJ databases">
        <authorList>
            <person name="Rodrigo-Torres L."/>
            <person name="Arahal R. D."/>
            <person name="Lucena T."/>
        </authorList>
    </citation>
    <scope>NUCLEOTIDE SEQUENCE</scope>
    <source>
        <strain evidence="1">CECT 7928</strain>
    </source>
</reference>
<evidence type="ECO:0000313" key="1">
    <source>
        <dbReference type="EMBL" id="CAH0535977.1"/>
    </source>
</evidence>
<gene>
    <name evidence="1" type="ORF">VMF7928_00080</name>
</gene>
<accession>A0ABN8DZT7</accession>
<sequence length="838" mass="94087">MERIQNRQHEVQSQLSELNGVSPIAIRNPKAHVFLRTIQEYSSNYSGKLDSDIHTDPKTELHYKFMSKCLREYNDNLFNGGDFVDGDIVGNANVFDYAFTAKDVNALKSGLQRRDAPLRKEHQQVVDNYSMLSKSHKAVGSDPKLAHMVRDYNEGFQIWEQQTAALTEHVSDPYRESINKALEDTISDFCQQHGPEKTRAAFPGLVSETDPVQLKDSIAYVSTNQLLNILTTATIPRLSDEAYFQSDAYNCLQKHFAEQGIKLDNGALGGMFQSLKTRLGGVATNATAKFSPSEPHRAKLEEKIVSAVEQYMDLDKHANSNHHGLGEDGFRAAKARGKFDRLVTIDDNGKVSLRDSLRELPMDELNDLVLSVYKDDLGSNASIWGHGKTTDSQKQLHQALSEANMSISHDGLFVATAAEDAKKTQAIKAQIVVAVEQYMNLDKHQNDGLDEQQIKEKTLEKFGRLVDIDDGGAITLNEEASDLGLQELEELVADVYQKDLSSSASIKGFGKVTDAQIQLRSALAGKNMDIDKGFAAIYPETIDYSELQQAMSRGFTEHKELEAELSNLKHQINSRIKTLTKSKVVDIQQPKLPDASDQVEKLARDCDVYVRRKVAEVLTKNTLSRGLQDLWHRDDWSIRNMGKAAIVDSVRQRSQAIIADAQQRAMDKTKQFFLQGLQDPHNKLDAETKLAIEASVKEAFSQPPTYDPLQNGVVMKPALDALNKIRKAFPKSDNVHLNTYMAKVNEKFLDFYHNGQKINPKELRVLADQLKQTELLEDKNRQSQEAKALIKSSASGYKVHFRKLTEQIDNPKSNINLEQIKLRHLIATAQQKRDDLGL</sequence>
<comment type="caution">
    <text evidence="1">The sequence shown here is derived from an EMBL/GenBank/DDBJ whole genome shotgun (WGS) entry which is preliminary data.</text>
</comment>
<proteinExistence type="predicted"/>
<dbReference type="EMBL" id="CAKLDM010000001">
    <property type="protein sequence ID" value="CAH0535977.1"/>
    <property type="molecule type" value="Genomic_DNA"/>
</dbReference>
<protein>
    <submittedName>
        <fullName evidence="1">Uncharacterized protein</fullName>
    </submittedName>
</protein>
<dbReference type="Proteomes" id="UP000838748">
    <property type="component" value="Unassembled WGS sequence"/>
</dbReference>
<name>A0ABN8DZT7_9VIBR</name>
<organism evidence="1 2">
    <name type="scientific">Vibrio marisflavi CECT 7928</name>
    <dbReference type="NCBI Taxonomy" id="634439"/>
    <lineage>
        <taxon>Bacteria</taxon>
        <taxon>Pseudomonadati</taxon>
        <taxon>Pseudomonadota</taxon>
        <taxon>Gammaproteobacteria</taxon>
        <taxon>Vibrionales</taxon>
        <taxon>Vibrionaceae</taxon>
        <taxon>Vibrio</taxon>
    </lineage>
</organism>
<keyword evidence="2" id="KW-1185">Reference proteome</keyword>
<dbReference type="RefSeq" id="WP_237359499.1">
    <property type="nucleotide sequence ID" value="NZ_CAKLDM010000001.1"/>
</dbReference>